<dbReference type="RefSeq" id="WP_344915171.1">
    <property type="nucleotide sequence ID" value="NZ_BAAAYO010000014.1"/>
</dbReference>
<evidence type="ECO:0000256" key="1">
    <source>
        <dbReference type="SAM" id="MobiDB-lite"/>
    </source>
</evidence>
<evidence type="ECO:0000313" key="4">
    <source>
        <dbReference type="Proteomes" id="UP001589619"/>
    </source>
</evidence>
<keyword evidence="4" id="KW-1185">Reference proteome</keyword>
<dbReference type="Proteomes" id="UP001589619">
    <property type="component" value="Unassembled WGS sequence"/>
</dbReference>
<reference evidence="3 4" key="1">
    <citation type="submission" date="2024-09" db="EMBL/GenBank/DDBJ databases">
        <authorList>
            <person name="Sun Q."/>
            <person name="Mori K."/>
        </authorList>
    </citation>
    <scope>NUCLEOTIDE SEQUENCE [LARGE SCALE GENOMIC DNA]</scope>
    <source>
        <strain evidence="3 4">JCM 12520</strain>
    </source>
</reference>
<feature type="chain" id="PRO_5045808593" description="Copper amine oxidase N-terminal domain-containing protein" evidence="2">
    <location>
        <begin position="29"/>
        <end position="352"/>
    </location>
</feature>
<feature type="region of interest" description="Disordered" evidence="1">
    <location>
        <begin position="157"/>
        <end position="208"/>
    </location>
</feature>
<sequence>MRKSLKRMSALLVVAMVLSAFASAAAFAADAAVRAGEEKTIKTVQGGEVSLTNILKEISFTDEGAGVGDILYVSEGPVTIVVKDKKAPAQLSYFPDAKLDKDFFDIGEVHERMEMSNNTITISKPGYYGGHAQFGEDYSPDSVAQFAIQIVARGMDGVKPEEKAEPKNDKAVETKPENKTDAAPAKQENKPDPTSAEKPTEKPAGKPEIAAALPTAAKVLVNGKETAFEAYTINGNNYFKLRDLAMAVNGTDKPFQVGWNDAKNAISLETGKAYTPAGGELAVSANPAPADAVTTGSTIYLDGKEVPFTAYNINGNNYFKLRDIAKAINFGVTWDGKANQIGIDTKLVYTEE</sequence>
<proteinExistence type="predicted"/>
<evidence type="ECO:0000256" key="2">
    <source>
        <dbReference type="SAM" id="SignalP"/>
    </source>
</evidence>
<keyword evidence="2" id="KW-0732">Signal</keyword>
<evidence type="ECO:0008006" key="5">
    <source>
        <dbReference type="Google" id="ProtNLM"/>
    </source>
</evidence>
<comment type="caution">
    <text evidence="3">The sequence shown here is derived from an EMBL/GenBank/DDBJ whole genome shotgun (WGS) entry which is preliminary data.</text>
</comment>
<name>A0ABV5W015_9BACL</name>
<gene>
    <name evidence="3" type="ORF">ACFFNY_20115</name>
</gene>
<accession>A0ABV5W015</accession>
<protein>
    <recommendedName>
        <fullName evidence="5">Copper amine oxidase N-terminal domain-containing protein</fullName>
    </recommendedName>
</protein>
<feature type="signal peptide" evidence="2">
    <location>
        <begin position="1"/>
        <end position="28"/>
    </location>
</feature>
<feature type="compositionally biased region" description="Basic and acidic residues" evidence="1">
    <location>
        <begin position="157"/>
        <end position="180"/>
    </location>
</feature>
<organism evidence="3 4">
    <name type="scientific">Paenibacillus hodogayensis</name>
    <dbReference type="NCBI Taxonomy" id="279208"/>
    <lineage>
        <taxon>Bacteria</taxon>
        <taxon>Bacillati</taxon>
        <taxon>Bacillota</taxon>
        <taxon>Bacilli</taxon>
        <taxon>Bacillales</taxon>
        <taxon>Paenibacillaceae</taxon>
        <taxon>Paenibacillus</taxon>
    </lineage>
</organism>
<dbReference type="EMBL" id="JBHMAG010000013">
    <property type="protein sequence ID" value="MFB9753882.1"/>
    <property type="molecule type" value="Genomic_DNA"/>
</dbReference>
<evidence type="ECO:0000313" key="3">
    <source>
        <dbReference type="EMBL" id="MFB9753882.1"/>
    </source>
</evidence>